<dbReference type="InterPro" id="IPR001387">
    <property type="entry name" value="Cro/C1-type_HTH"/>
</dbReference>
<organism evidence="2 3">
    <name type="scientific">Streptomyces lunalinharesii</name>
    <dbReference type="NCBI Taxonomy" id="333384"/>
    <lineage>
        <taxon>Bacteria</taxon>
        <taxon>Bacillati</taxon>
        <taxon>Actinomycetota</taxon>
        <taxon>Actinomycetes</taxon>
        <taxon>Kitasatosporales</taxon>
        <taxon>Streptomycetaceae</taxon>
        <taxon>Streptomyces</taxon>
    </lineage>
</organism>
<accession>A0ABN3T3Y2</accession>
<protein>
    <recommendedName>
        <fullName evidence="1">HTH cro/C1-type domain-containing protein</fullName>
    </recommendedName>
</protein>
<sequence>MQPPEQGGAAERFAQRFNRLNESIYPATQERPYTEQEIADQIQMSVSQVNNLRNGRSVPRGDRAMRLAALYGVRLDYFFLPDDAEYVVEVEQHLLAIDVERRGLPQMRANRTAGSGAGSGAESPLDDEVRHIAEGLAELPSEFRDVVGTLVDTLRERMGLQPRGRRSR</sequence>
<evidence type="ECO:0000313" key="2">
    <source>
        <dbReference type="EMBL" id="GAA2690668.1"/>
    </source>
</evidence>
<dbReference type="PROSITE" id="PS50943">
    <property type="entry name" value="HTH_CROC1"/>
    <property type="match status" value="1"/>
</dbReference>
<keyword evidence="3" id="KW-1185">Reference proteome</keyword>
<dbReference type="Pfam" id="PF01381">
    <property type="entry name" value="HTH_3"/>
    <property type="match status" value="1"/>
</dbReference>
<dbReference type="EMBL" id="BAAARK010000052">
    <property type="protein sequence ID" value="GAA2690668.1"/>
    <property type="molecule type" value="Genomic_DNA"/>
</dbReference>
<name>A0ABN3T3Y2_9ACTN</name>
<dbReference type="InterPro" id="IPR010982">
    <property type="entry name" value="Lambda_DNA-bd_dom_sf"/>
</dbReference>
<evidence type="ECO:0000259" key="1">
    <source>
        <dbReference type="PROSITE" id="PS50943"/>
    </source>
</evidence>
<dbReference type="SUPFAM" id="SSF47413">
    <property type="entry name" value="lambda repressor-like DNA-binding domains"/>
    <property type="match status" value="1"/>
</dbReference>
<dbReference type="RefSeq" id="WP_344584281.1">
    <property type="nucleotide sequence ID" value="NZ_BAAARK010000052.1"/>
</dbReference>
<dbReference type="SMART" id="SM00530">
    <property type="entry name" value="HTH_XRE"/>
    <property type="match status" value="1"/>
</dbReference>
<proteinExistence type="predicted"/>
<gene>
    <name evidence="2" type="ORF">GCM10009864_76080</name>
</gene>
<dbReference type="Proteomes" id="UP001500994">
    <property type="component" value="Unassembled WGS sequence"/>
</dbReference>
<comment type="caution">
    <text evidence="2">The sequence shown here is derived from an EMBL/GenBank/DDBJ whole genome shotgun (WGS) entry which is preliminary data.</text>
</comment>
<dbReference type="Gene3D" id="1.10.260.40">
    <property type="entry name" value="lambda repressor-like DNA-binding domains"/>
    <property type="match status" value="1"/>
</dbReference>
<reference evidence="2 3" key="1">
    <citation type="journal article" date="2019" name="Int. J. Syst. Evol. Microbiol.">
        <title>The Global Catalogue of Microorganisms (GCM) 10K type strain sequencing project: providing services to taxonomists for standard genome sequencing and annotation.</title>
        <authorList>
            <consortium name="The Broad Institute Genomics Platform"/>
            <consortium name="The Broad Institute Genome Sequencing Center for Infectious Disease"/>
            <person name="Wu L."/>
            <person name="Ma J."/>
        </authorList>
    </citation>
    <scope>NUCLEOTIDE SEQUENCE [LARGE SCALE GENOMIC DNA]</scope>
    <source>
        <strain evidence="2 3">JCM 16374</strain>
    </source>
</reference>
<dbReference type="CDD" id="cd00093">
    <property type="entry name" value="HTH_XRE"/>
    <property type="match status" value="1"/>
</dbReference>
<evidence type="ECO:0000313" key="3">
    <source>
        <dbReference type="Proteomes" id="UP001500994"/>
    </source>
</evidence>
<feature type="domain" description="HTH cro/C1-type" evidence="1">
    <location>
        <begin position="36"/>
        <end position="78"/>
    </location>
</feature>